<dbReference type="EC" id="3.4.16.4" evidence="2"/>
<organism evidence="2 3">
    <name type="scientific">Saliniradius amylolyticus</name>
    <dbReference type="NCBI Taxonomy" id="2183582"/>
    <lineage>
        <taxon>Bacteria</taxon>
        <taxon>Pseudomonadati</taxon>
        <taxon>Pseudomonadota</taxon>
        <taxon>Gammaproteobacteria</taxon>
        <taxon>Alteromonadales</taxon>
        <taxon>Alteromonadaceae</taxon>
        <taxon>Saliniradius</taxon>
    </lineage>
</organism>
<feature type="domain" description="Beta-lactamase-related" evidence="1">
    <location>
        <begin position="43"/>
        <end position="343"/>
    </location>
</feature>
<dbReference type="InterPro" id="IPR001466">
    <property type="entry name" value="Beta-lactam-related"/>
</dbReference>
<evidence type="ECO:0000259" key="1">
    <source>
        <dbReference type="Pfam" id="PF00144"/>
    </source>
</evidence>
<dbReference type="PANTHER" id="PTHR46825:SF9">
    <property type="entry name" value="BETA-LACTAMASE-RELATED DOMAIN-CONTAINING PROTEIN"/>
    <property type="match status" value="1"/>
</dbReference>
<keyword evidence="2" id="KW-0378">Hydrolase</keyword>
<keyword evidence="2" id="KW-0645">Protease</keyword>
<dbReference type="GO" id="GO:0009002">
    <property type="term" value="F:serine-type D-Ala-D-Ala carboxypeptidase activity"/>
    <property type="evidence" value="ECO:0007669"/>
    <property type="project" value="UniProtKB-EC"/>
</dbReference>
<dbReference type="KEGG" id="salh:HMF8227_00670"/>
<dbReference type="SUPFAM" id="SSF56601">
    <property type="entry name" value="beta-lactamase/transpeptidase-like"/>
    <property type="match status" value="1"/>
</dbReference>
<name>A0A2S2E0L7_9ALTE</name>
<accession>A0A2S2E0L7</accession>
<dbReference type="Proteomes" id="UP000245728">
    <property type="component" value="Chromosome"/>
</dbReference>
<protein>
    <submittedName>
        <fullName evidence="2">Serine-type D-Ala-D-Ala carboxypeptidase</fullName>
        <ecNumber evidence="2">3.4.16.4</ecNumber>
    </submittedName>
</protein>
<dbReference type="AlphaFoldDB" id="A0A2S2E0L7"/>
<keyword evidence="3" id="KW-1185">Reference proteome</keyword>
<evidence type="ECO:0000313" key="3">
    <source>
        <dbReference type="Proteomes" id="UP000245728"/>
    </source>
</evidence>
<gene>
    <name evidence="2" type="ORF">HMF8227_00670</name>
</gene>
<sequence>MRITRISLITLLVISLIFFFQQNQDPGTLKQRLQQSLDSHFPRLQVPGVSLALITPHQHEITLTRGVANVHTGEALQPYHRFRLASISKHLTSVLALKLIEQTPLMLSDSATDYVDLGPLPDSEAITVEQLMANTAGLYDYINGDNDFFSRALDNPNKRWTLNEILSYAVEAGPDFAPGSDYSYSNTGFYVLGEVLENATGQPLSQLFEQFIGKPTGVHHVFPDDFSNAGIPVLDLAENERAYEYHRDAIGAAGNFVGQPLELARLGHQIYNGNLLSPAHTQALLKPTPFNEAYGLGTRLWNDYGVVHYGHTGTLSGYKSILVHIESVGVTMVVAANGYAKEGEHWWDLVNTLILDVVGHYDANLIREDTAA</sequence>
<dbReference type="RefSeq" id="WP_109338832.1">
    <property type="nucleotide sequence ID" value="NZ_CP029347.1"/>
</dbReference>
<dbReference type="InterPro" id="IPR050491">
    <property type="entry name" value="AmpC-like"/>
</dbReference>
<evidence type="ECO:0000313" key="2">
    <source>
        <dbReference type="EMBL" id="AWL11166.1"/>
    </source>
</evidence>
<dbReference type="EMBL" id="CP029347">
    <property type="protein sequence ID" value="AWL11166.1"/>
    <property type="molecule type" value="Genomic_DNA"/>
</dbReference>
<proteinExistence type="predicted"/>
<dbReference type="Gene3D" id="3.40.710.10">
    <property type="entry name" value="DD-peptidase/beta-lactamase superfamily"/>
    <property type="match status" value="1"/>
</dbReference>
<dbReference type="OrthoDB" id="9799367at2"/>
<dbReference type="Pfam" id="PF00144">
    <property type="entry name" value="Beta-lactamase"/>
    <property type="match status" value="1"/>
</dbReference>
<dbReference type="InterPro" id="IPR012338">
    <property type="entry name" value="Beta-lactam/transpept-like"/>
</dbReference>
<keyword evidence="2" id="KW-0121">Carboxypeptidase</keyword>
<dbReference type="PANTHER" id="PTHR46825">
    <property type="entry name" value="D-ALANYL-D-ALANINE-CARBOXYPEPTIDASE/ENDOPEPTIDASE AMPH"/>
    <property type="match status" value="1"/>
</dbReference>
<reference evidence="2 3" key="1">
    <citation type="submission" date="2018-05" db="EMBL/GenBank/DDBJ databases">
        <title>Salinimonas sp. HMF8227 Genome sequencing and assembly.</title>
        <authorList>
            <person name="Kang H."/>
            <person name="Kang J."/>
            <person name="Cha I."/>
            <person name="Kim H."/>
            <person name="Joh K."/>
        </authorList>
    </citation>
    <scope>NUCLEOTIDE SEQUENCE [LARGE SCALE GENOMIC DNA]</scope>
    <source>
        <strain evidence="2 3">HMF8227</strain>
    </source>
</reference>